<reference evidence="2 3" key="1">
    <citation type="submission" date="2018-06" db="EMBL/GenBank/DDBJ databases">
        <title>Genomic Encyclopedia of Type Strains, Phase III (KMG-III): the genomes of soil and plant-associated and newly described type strains.</title>
        <authorList>
            <person name="Whitman W."/>
        </authorList>
    </citation>
    <scope>NUCLEOTIDE SEQUENCE [LARGE SCALE GENOMIC DNA]</scope>
    <source>
        <strain evidence="2 3">CECT 7377</strain>
    </source>
</reference>
<accession>A0A366JB02</accession>
<protein>
    <submittedName>
        <fullName evidence="2">HNH endonuclease</fullName>
    </submittedName>
</protein>
<dbReference type="InterPro" id="IPR027417">
    <property type="entry name" value="P-loop_NTPase"/>
</dbReference>
<keyword evidence="2" id="KW-0540">Nuclease</keyword>
<dbReference type="SUPFAM" id="SSF52540">
    <property type="entry name" value="P-loop containing nucleoside triphosphate hydrolases"/>
    <property type="match status" value="1"/>
</dbReference>
<proteinExistence type="predicted"/>
<dbReference type="PANTHER" id="PTHR43581">
    <property type="entry name" value="ATP/GTP PHOSPHATASE"/>
    <property type="match status" value="1"/>
</dbReference>
<dbReference type="Gene3D" id="3.40.50.300">
    <property type="entry name" value="P-loop containing nucleotide triphosphate hydrolases"/>
    <property type="match status" value="1"/>
</dbReference>
<dbReference type="InterPro" id="IPR003959">
    <property type="entry name" value="ATPase_AAA_core"/>
</dbReference>
<dbReference type="RefSeq" id="WP_113916541.1">
    <property type="nucleotide sequence ID" value="NZ_QNSE01000006.1"/>
</dbReference>
<evidence type="ECO:0000313" key="2">
    <source>
        <dbReference type="EMBL" id="RBP83570.1"/>
    </source>
</evidence>
<dbReference type="AlphaFoldDB" id="A0A366JB02"/>
<dbReference type="GO" id="GO:0016887">
    <property type="term" value="F:ATP hydrolysis activity"/>
    <property type="evidence" value="ECO:0007669"/>
    <property type="project" value="InterPro"/>
</dbReference>
<organism evidence="2 3">
    <name type="scientific">Marinomonas rhizomae</name>
    <dbReference type="NCBI Taxonomy" id="491948"/>
    <lineage>
        <taxon>Bacteria</taxon>
        <taxon>Pseudomonadati</taxon>
        <taxon>Pseudomonadota</taxon>
        <taxon>Gammaproteobacteria</taxon>
        <taxon>Oceanospirillales</taxon>
        <taxon>Oceanospirillaceae</taxon>
        <taxon>Marinomonas</taxon>
    </lineage>
</organism>
<dbReference type="GO" id="GO:0005524">
    <property type="term" value="F:ATP binding"/>
    <property type="evidence" value="ECO:0007669"/>
    <property type="project" value="InterPro"/>
</dbReference>
<dbReference type="Gene3D" id="1.10.30.50">
    <property type="match status" value="1"/>
</dbReference>
<keyword evidence="2" id="KW-0255">Endonuclease</keyword>
<gene>
    <name evidence="2" type="ORF">DFP80_106220</name>
</gene>
<dbReference type="EMBL" id="QNSE01000006">
    <property type="protein sequence ID" value="RBP83570.1"/>
    <property type="molecule type" value="Genomic_DNA"/>
</dbReference>
<name>A0A366JB02_9GAMM</name>
<feature type="domain" description="ATPase AAA-type core" evidence="1">
    <location>
        <begin position="112"/>
        <end position="209"/>
    </location>
</feature>
<dbReference type="PANTHER" id="PTHR43581:SF2">
    <property type="entry name" value="EXCINUCLEASE ATPASE SUBUNIT"/>
    <property type="match status" value="1"/>
</dbReference>
<evidence type="ECO:0000313" key="3">
    <source>
        <dbReference type="Proteomes" id="UP000252792"/>
    </source>
</evidence>
<evidence type="ECO:0000259" key="1">
    <source>
        <dbReference type="Pfam" id="PF13304"/>
    </source>
</evidence>
<dbReference type="GO" id="GO:0004519">
    <property type="term" value="F:endonuclease activity"/>
    <property type="evidence" value="ECO:0007669"/>
    <property type="project" value="UniProtKB-KW"/>
</dbReference>
<dbReference type="OrthoDB" id="9816185at2"/>
<keyword evidence="2" id="KW-0378">Hydrolase</keyword>
<comment type="caution">
    <text evidence="2">The sequence shown here is derived from an EMBL/GenBank/DDBJ whole genome shotgun (WGS) entry which is preliminary data.</text>
</comment>
<dbReference type="Proteomes" id="UP000252792">
    <property type="component" value="Unassembled WGS sequence"/>
</dbReference>
<sequence length="524" mass="60127">MPQILDNLGFYSSLKIAFKPKYTSFLIKLCLLKSKNLPYEEYSNKLSKLINDNSDIRTTIDYDKIENILKINVSNLSVLLSALMRVEDPIRTSGIFHLDLLKEKNNDFIKDITLLLEYDFIRIVDVRLNKKNHGEISIRRASSGEQCMMVIMLGIAGNIKNNSLIFIDEPEISLHPKWQEDFMPMLIKAFSIYSGCQFFIATHSPQIVSGMKGENCFVTDLASRKLYPASFFSGKSADFQLAEIFGSPGQMNEYLSRLCFNLIFKLRNKKEITKNDYDNLDSLEKSKKQINANDPIIALIETVEEVFKMPLINTPITFDEDDISLISEIKDREAFDSNSWGIDELIPLRSKVRAYYRDIQNGTCPYCKERIATRSAGNAQIEHIIPKSEHIIFMFEPKNLCVSCGDCNEYKSRNSVTKNDFIVCNNHNPQRYPTSQNTFKIVHPHFDIYEEHLIKEGLFYRDLTPKGHFTIGICKLNQRSANYGREPEALDDSSLHDIFNIFEANADDAQKEMLKNMLLGAINA</sequence>
<keyword evidence="3" id="KW-1185">Reference proteome</keyword>
<dbReference type="InterPro" id="IPR051396">
    <property type="entry name" value="Bact_Antivir_Def_Nuclease"/>
</dbReference>
<dbReference type="Pfam" id="PF13304">
    <property type="entry name" value="AAA_21"/>
    <property type="match status" value="1"/>
</dbReference>